<dbReference type="PANTHER" id="PTHR31328:SF2">
    <property type="entry name" value="BIOGENESIS OF LYSOSOME-RELATED ORGANELLES COMPLEX 1 SUBUNIT 6"/>
    <property type="match status" value="1"/>
</dbReference>
<feature type="compositionally biased region" description="Basic and acidic residues" evidence="1">
    <location>
        <begin position="260"/>
        <end position="278"/>
    </location>
</feature>
<dbReference type="PANTHER" id="PTHR31328">
    <property type="entry name" value="BIOGENESIS OF LYSOSOME-RELATED ORGANELLES COMPLEX 1 SUBUNIT 6"/>
    <property type="match status" value="1"/>
</dbReference>
<dbReference type="Proteomes" id="UP000518266">
    <property type="component" value="Unassembled WGS sequence"/>
</dbReference>
<dbReference type="Pfam" id="PF14712">
    <property type="entry name" value="Snapin_Pallidin"/>
    <property type="match status" value="1"/>
</dbReference>
<evidence type="ECO:0000313" key="3">
    <source>
        <dbReference type="Proteomes" id="UP000518266"/>
    </source>
</evidence>
<reference evidence="2 3" key="1">
    <citation type="submission" date="2020-03" db="EMBL/GenBank/DDBJ databases">
        <title>Dissostichus mawsoni Genome sequencing and assembly.</title>
        <authorList>
            <person name="Park H."/>
        </authorList>
    </citation>
    <scope>NUCLEOTIDE SEQUENCE [LARGE SCALE GENOMIC DNA]</scope>
    <source>
        <strain evidence="2">DM0001</strain>
        <tissue evidence="2">Muscle</tissue>
    </source>
</reference>
<organism evidence="2 3">
    <name type="scientific">Dissostichus mawsoni</name>
    <name type="common">Antarctic cod</name>
    <dbReference type="NCBI Taxonomy" id="36200"/>
    <lineage>
        <taxon>Eukaryota</taxon>
        <taxon>Metazoa</taxon>
        <taxon>Chordata</taxon>
        <taxon>Craniata</taxon>
        <taxon>Vertebrata</taxon>
        <taxon>Euteleostomi</taxon>
        <taxon>Actinopterygii</taxon>
        <taxon>Neopterygii</taxon>
        <taxon>Teleostei</taxon>
        <taxon>Neoteleostei</taxon>
        <taxon>Acanthomorphata</taxon>
        <taxon>Eupercaria</taxon>
        <taxon>Perciformes</taxon>
        <taxon>Notothenioidei</taxon>
        <taxon>Nototheniidae</taxon>
        <taxon>Dissostichus</taxon>
    </lineage>
</organism>
<proteinExistence type="predicted"/>
<accession>A0A7J5X7D5</accession>
<name>A0A7J5X7D5_DISMA</name>
<evidence type="ECO:0008006" key="4">
    <source>
        <dbReference type="Google" id="ProtNLM"/>
    </source>
</evidence>
<dbReference type="GO" id="GO:0031083">
    <property type="term" value="C:BLOC-1 complex"/>
    <property type="evidence" value="ECO:0007669"/>
    <property type="project" value="TreeGrafter"/>
</dbReference>
<evidence type="ECO:0000313" key="2">
    <source>
        <dbReference type="EMBL" id="KAF3832885.1"/>
    </source>
</evidence>
<dbReference type="InterPro" id="IPR028119">
    <property type="entry name" value="Snapin/Pallidin/Snn1"/>
</dbReference>
<keyword evidence="3" id="KW-1185">Reference proteome</keyword>
<dbReference type="OrthoDB" id="19659at2759"/>
<dbReference type="AlphaFoldDB" id="A0A7J5X7D5"/>
<dbReference type="GO" id="GO:0030133">
    <property type="term" value="C:transport vesicle"/>
    <property type="evidence" value="ECO:0007669"/>
    <property type="project" value="TreeGrafter"/>
</dbReference>
<evidence type="ECO:0000256" key="1">
    <source>
        <dbReference type="SAM" id="MobiDB-lite"/>
    </source>
</evidence>
<protein>
    <recommendedName>
        <fullName evidence="4">BLOC-1 subunit 6</fullName>
    </recommendedName>
</protein>
<gene>
    <name evidence="2" type="ORF">F7725_026550</name>
</gene>
<feature type="region of interest" description="Disordered" evidence="1">
    <location>
        <begin position="257"/>
        <end position="286"/>
    </location>
</feature>
<sequence length="286" mass="32119">MQAEGKSTRGRFGGEPEGQQRKQNAHHFSQGSMLSPGLPRLEEESSRESSSSADTTSVFTATPLESDISPETTTLSLLNLGVSSSPSSLEKSKGSVSLRSQSFLSLLKADRTLLKSLPPDIFANTEQPGSTESLHMEVEEMEDEGPPHIEAPVENVFVDKKAVDKLTEGLLSHYLPDLQNSKRALQELTQNQVILLDTLDQEVTKFRDCNALLDLNSLFTEAKVYHNKLVNIRKEMIMLHEKTTKLKKRALKLQQQKQNEALEKEQQREKELERERRLVAKPAKRS</sequence>
<feature type="region of interest" description="Disordered" evidence="1">
    <location>
        <begin position="1"/>
        <end position="70"/>
    </location>
</feature>
<dbReference type="EMBL" id="JAAKFY010000027">
    <property type="protein sequence ID" value="KAF3832885.1"/>
    <property type="molecule type" value="Genomic_DNA"/>
</dbReference>
<comment type="caution">
    <text evidence="2">The sequence shown here is derived from an EMBL/GenBank/DDBJ whole genome shotgun (WGS) entry which is preliminary data.</text>
</comment>